<evidence type="ECO:0000313" key="6">
    <source>
        <dbReference type="Proteomes" id="UP001297581"/>
    </source>
</evidence>
<dbReference type="PROSITE" id="PS50293">
    <property type="entry name" value="TPR_REGION"/>
    <property type="match status" value="1"/>
</dbReference>
<keyword evidence="2 3" id="KW-0802">TPR repeat</keyword>
<dbReference type="InterPro" id="IPR051685">
    <property type="entry name" value="Ycf3/AcsC/BcsC/TPR_MFPF"/>
</dbReference>
<dbReference type="SMART" id="SM00028">
    <property type="entry name" value="TPR"/>
    <property type="match status" value="2"/>
</dbReference>
<dbReference type="AlphaFoldDB" id="A0AAJ1BE55"/>
<comment type="caution">
    <text evidence="5">The sequence shown here is derived from an EMBL/GenBank/DDBJ whole genome shotgun (WGS) entry which is preliminary data.</text>
</comment>
<organism evidence="5 6">
    <name type="scientific">Shewanella zhuhaiensis</name>
    <dbReference type="NCBI Taxonomy" id="2919576"/>
    <lineage>
        <taxon>Bacteria</taxon>
        <taxon>Pseudomonadati</taxon>
        <taxon>Pseudomonadota</taxon>
        <taxon>Gammaproteobacteria</taxon>
        <taxon>Alteromonadales</taxon>
        <taxon>Shewanellaceae</taxon>
        <taxon>Shewanella</taxon>
    </lineage>
</organism>
<keyword evidence="1" id="KW-0677">Repeat</keyword>
<evidence type="ECO:0000313" key="5">
    <source>
        <dbReference type="EMBL" id="MCH4293095.1"/>
    </source>
</evidence>
<dbReference type="InterPro" id="IPR011990">
    <property type="entry name" value="TPR-like_helical_dom_sf"/>
</dbReference>
<evidence type="ECO:0000256" key="3">
    <source>
        <dbReference type="PROSITE-ProRule" id="PRU00339"/>
    </source>
</evidence>
<evidence type="ECO:0000256" key="4">
    <source>
        <dbReference type="SAM" id="SignalP"/>
    </source>
</evidence>
<dbReference type="PROSITE" id="PS51257">
    <property type="entry name" value="PROKAR_LIPOPROTEIN"/>
    <property type="match status" value="1"/>
</dbReference>
<dbReference type="Proteomes" id="UP001297581">
    <property type="component" value="Unassembled WGS sequence"/>
</dbReference>
<dbReference type="InterPro" id="IPR019734">
    <property type="entry name" value="TPR_rpt"/>
</dbReference>
<name>A0AAJ1BE55_9GAMM</name>
<feature type="signal peptide" evidence="4">
    <location>
        <begin position="1"/>
        <end position="21"/>
    </location>
</feature>
<protein>
    <submittedName>
        <fullName evidence="5">Tetratricopeptide repeat protein</fullName>
    </submittedName>
</protein>
<dbReference type="Gene3D" id="1.25.40.10">
    <property type="entry name" value="Tetratricopeptide repeat domain"/>
    <property type="match status" value="1"/>
</dbReference>
<proteinExistence type="predicted"/>
<sequence length="161" mass="17886">MKYLSQIISVTLLVSMSMGCASTSSQQEHVGDPHIMSLQAQAEASYKLAKLDQAESQYLQVLQSVPNYAPGWFRLGNIYTRTGRHDAAIAAYQRCVELEPENQKAWYNMGLVRIKQSTEILESIDRRGDVNTPVGKQISALLDALNRLQREPGSSSQASLK</sequence>
<dbReference type="PANTHER" id="PTHR44943">
    <property type="entry name" value="CELLULOSE SYNTHASE OPERON PROTEIN C"/>
    <property type="match status" value="1"/>
</dbReference>
<dbReference type="RefSeq" id="WP_240589711.1">
    <property type="nucleotide sequence ID" value="NZ_JAKUDL010000001.1"/>
</dbReference>
<keyword evidence="6" id="KW-1185">Reference proteome</keyword>
<dbReference type="Pfam" id="PF00515">
    <property type="entry name" value="TPR_1"/>
    <property type="match status" value="1"/>
</dbReference>
<dbReference type="PANTHER" id="PTHR44943:SF8">
    <property type="entry name" value="TPR REPEAT-CONTAINING PROTEIN MJ0263"/>
    <property type="match status" value="1"/>
</dbReference>
<keyword evidence="4" id="KW-0732">Signal</keyword>
<accession>A0AAJ1BE55</accession>
<dbReference type="SUPFAM" id="SSF48452">
    <property type="entry name" value="TPR-like"/>
    <property type="match status" value="1"/>
</dbReference>
<gene>
    <name evidence="5" type="ORF">MJ923_02090</name>
</gene>
<dbReference type="EMBL" id="JAKUDL010000001">
    <property type="protein sequence ID" value="MCH4293095.1"/>
    <property type="molecule type" value="Genomic_DNA"/>
</dbReference>
<feature type="repeat" description="TPR" evidence="3">
    <location>
        <begin position="69"/>
        <end position="102"/>
    </location>
</feature>
<reference evidence="5 6" key="1">
    <citation type="submission" date="2022-02" db="EMBL/GenBank/DDBJ databases">
        <title>The genome sequence of Shewanella sp. 3B26.</title>
        <authorList>
            <person name="Du J."/>
        </authorList>
    </citation>
    <scope>NUCLEOTIDE SEQUENCE [LARGE SCALE GENOMIC DNA]</scope>
    <source>
        <strain evidence="5 6">3B26</strain>
    </source>
</reference>
<evidence type="ECO:0000256" key="1">
    <source>
        <dbReference type="ARBA" id="ARBA00022737"/>
    </source>
</evidence>
<evidence type="ECO:0000256" key="2">
    <source>
        <dbReference type="ARBA" id="ARBA00022803"/>
    </source>
</evidence>
<dbReference type="PROSITE" id="PS50005">
    <property type="entry name" value="TPR"/>
    <property type="match status" value="1"/>
</dbReference>
<feature type="chain" id="PRO_5042522365" evidence="4">
    <location>
        <begin position="22"/>
        <end position="161"/>
    </location>
</feature>